<feature type="binding site" evidence="5">
    <location>
        <position position="166"/>
    </location>
    <ligand>
        <name>FMN</name>
        <dbReference type="ChEBI" id="CHEBI:58210"/>
    </ligand>
</feature>
<dbReference type="eggNOG" id="COG1304">
    <property type="taxonomic scope" value="Bacteria"/>
</dbReference>
<dbReference type="PIRSF" id="PIRSF000138">
    <property type="entry name" value="Al-hdrx_acd_dh"/>
    <property type="match status" value="1"/>
</dbReference>
<comment type="cofactor">
    <cofactor evidence="1">
        <name>FMN</name>
        <dbReference type="ChEBI" id="CHEBI:58210"/>
    </cofactor>
</comment>
<dbReference type="EMBL" id="CP000473">
    <property type="protein sequence ID" value="ABJ82769.1"/>
    <property type="molecule type" value="Genomic_DNA"/>
</dbReference>
<feature type="binding site" evidence="5">
    <location>
        <position position="145"/>
    </location>
    <ligand>
        <name>FMN</name>
        <dbReference type="ChEBI" id="CHEBI:58210"/>
    </ligand>
</feature>
<evidence type="ECO:0000259" key="6">
    <source>
        <dbReference type="PROSITE" id="PS51349"/>
    </source>
</evidence>
<feature type="binding site" evidence="5">
    <location>
        <position position="168"/>
    </location>
    <ligand>
        <name>glyoxylate</name>
        <dbReference type="ChEBI" id="CHEBI:36655"/>
    </ligand>
</feature>
<dbReference type="GO" id="GO:0016491">
    <property type="term" value="F:oxidoreductase activity"/>
    <property type="evidence" value="ECO:0007669"/>
    <property type="project" value="UniProtKB-KW"/>
</dbReference>
<keyword evidence="5" id="KW-0285">Flavoprotein</keyword>
<dbReference type="InterPro" id="IPR037396">
    <property type="entry name" value="FMN_HAD"/>
</dbReference>
<dbReference type="InterPro" id="IPR012133">
    <property type="entry name" value="Alpha-hydoxy_acid_DH_FMN"/>
</dbReference>
<dbReference type="AlphaFoldDB" id="Q027N8"/>
<feature type="binding site" evidence="5">
    <location>
        <position position="293"/>
    </location>
    <ligand>
        <name>glyoxylate</name>
        <dbReference type="ChEBI" id="CHEBI:36655"/>
    </ligand>
</feature>
<reference evidence="7" key="1">
    <citation type="submission" date="2006-10" db="EMBL/GenBank/DDBJ databases">
        <title>Complete sequence of Solibacter usitatus Ellin6076.</title>
        <authorList>
            <consortium name="US DOE Joint Genome Institute"/>
            <person name="Copeland A."/>
            <person name="Lucas S."/>
            <person name="Lapidus A."/>
            <person name="Barry K."/>
            <person name="Detter J.C."/>
            <person name="Glavina del Rio T."/>
            <person name="Hammon N."/>
            <person name="Israni S."/>
            <person name="Dalin E."/>
            <person name="Tice H."/>
            <person name="Pitluck S."/>
            <person name="Thompson L.S."/>
            <person name="Brettin T."/>
            <person name="Bruce D."/>
            <person name="Han C."/>
            <person name="Tapia R."/>
            <person name="Gilna P."/>
            <person name="Schmutz J."/>
            <person name="Larimer F."/>
            <person name="Land M."/>
            <person name="Hauser L."/>
            <person name="Kyrpides N."/>
            <person name="Mikhailova N."/>
            <person name="Janssen P.H."/>
            <person name="Kuske C.R."/>
            <person name="Richardson P."/>
        </authorList>
    </citation>
    <scope>NUCLEOTIDE SEQUENCE</scope>
    <source>
        <strain evidence="7">Ellin6076</strain>
    </source>
</reference>
<evidence type="ECO:0000256" key="2">
    <source>
        <dbReference type="ARBA" id="ARBA00023002"/>
    </source>
</evidence>
<dbReference type="FunCoup" id="Q027N8">
    <property type="interactions" value="335"/>
</dbReference>
<dbReference type="InterPro" id="IPR000262">
    <property type="entry name" value="FMN-dep_DH"/>
</dbReference>
<comment type="similarity">
    <text evidence="3">Belongs to the FMN-dependent alpha-hydroxy acid dehydrogenase family.</text>
</comment>
<dbReference type="CDD" id="cd02809">
    <property type="entry name" value="alpha_hydroxyacid_oxid_FMN"/>
    <property type="match status" value="1"/>
</dbReference>
<feature type="domain" description="FMN hydroxy acid dehydrogenase" evidence="6">
    <location>
        <begin position="37"/>
        <end position="398"/>
    </location>
</feature>
<feature type="binding site" evidence="5">
    <location>
        <position position="194"/>
    </location>
    <ligand>
        <name>FMN</name>
        <dbReference type="ChEBI" id="CHEBI:58210"/>
    </ligand>
</feature>
<dbReference type="HOGENOM" id="CLU_020639_0_0_0"/>
<dbReference type="GO" id="GO:0010181">
    <property type="term" value="F:FMN binding"/>
    <property type="evidence" value="ECO:0007669"/>
    <property type="project" value="InterPro"/>
</dbReference>
<dbReference type="Pfam" id="PF01070">
    <property type="entry name" value="FMN_dh"/>
    <property type="match status" value="1"/>
</dbReference>
<dbReference type="STRING" id="234267.Acid_1779"/>
<dbReference type="InterPro" id="IPR006311">
    <property type="entry name" value="TAT_signal"/>
</dbReference>
<dbReference type="KEGG" id="sus:Acid_1779"/>
<gene>
    <name evidence="7" type="ordered locus">Acid_1779</name>
</gene>
<dbReference type="Gene3D" id="3.20.20.70">
    <property type="entry name" value="Aldolase class I"/>
    <property type="match status" value="1"/>
</dbReference>
<evidence type="ECO:0000313" key="7">
    <source>
        <dbReference type="EMBL" id="ABJ82769.1"/>
    </source>
</evidence>
<keyword evidence="5" id="KW-0288">FMN</keyword>
<dbReference type="OrthoDB" id="9770452at2"/>
<dbReference type="PROSITE" id="PS51318">
    <property type="entry name" value="TAT"/>
    <property type="match status" value="1"/>
</dbReference>
<dbReference type="PANTHER" id="PTHR10578:SF149">
    <property type="entry name" value="2-HYDROXYACID OXIDASE 2"/>
    <property type="match status" value="1"/>
</dbReference>
<dbReference type="InParanoid" id="Q027N8"/>
<feature type="binding site" evidence="5">
    <location>
        <begin position="347"/>
        <end position="348"/>
    </location>
    <ligand>
        <name>FMN</name>
        <dbReference type="ChEBI" id="CHEBI:58210"/>
    </ligand>
</feature>
<evidence type="ECO:0000256" key="1">
    <source>
        <dbReference type="ARBA" id="ARBA00001917"/>
    </source>
</evidence>
<accession>Q027N8</accession>
<keyword evidence="2" id="KW-0560">Oxidoreductase</keyword>
<evidence type="ECO:0000256" key="5">
    <source>
        <dbReference type="PIRSR" id="PIRSR000138-2"/>
    </source>
</evidence>
<protein>
    <submittedName>
        <fullName evidence="7">FMN-dependent alpha-hydroxy acid dehydrogenase</fullName>
    </submittedName>
</protein>
<feature type="binding site" evidence="5">
    <location>
        <position position="269"/>
    </location>
    <ligand>
        <name>FMN</name>
        <dbReference type="ChEBI" id="CHEBI:58210"/>
    </ligand>
</feature>
<sequence length="399" mass="43095">MDSHRGRRAFLRFLAASPYVAALGGIREFAEGAPEIANSSEAHSVMDFEDVARRKVTPVHWAFIASGVDDDATLRANREGFQHVQLRPRRLCDATHLDMRTDLFGTVYASPIFTCPTSGEKFLDPAGELAVARATKAHGAMQMLSNSTSTALEEVNSAHGRPVWFQLYAPSAWQACEKIIRRVEAAGCPVIALTVDSTTGRNSETYLRALPKNLQPCLSCHAAGLGPSVEGRKMYDGIDMKGVALRNPAMTWEFVDRLRKATSLKLLLKGVDTREDARLAVEHGIDGILVSNHGGRATETGRSTIEALPEVVTEVGGRIPVFLDGGVRRGTDVFKALALGAKAVGIGRPYLWGLGAFGQAGVERVLEIVQGELKLAMGNCGTPTVAAIDRSYVAKRLSW</sequence>
<feature type="active site" description="Proton acceptor" evidence="4">
    <location>
        <position position="293"/>
    </location>
</feature>
<dbReference type="PANTHER" id="PTHR10578">
    <property type="entry name" value="S -2-HYDROXY-ACID OXIDASE-RELATED"/>
    <property type="match status" value="1"/>
</dbReference>
<dbReference type="InterPro" id="IPR013785">
    <property type="entry name" value="Aldolase_TIM"/>
</dbReference>
<evidence type="ECO:0000256" key="4">
    <source>
        <dbReference type="PIRSR" id="PIRSR000138-1"/>
    </source>
</evidence>
<dbReference type="PROSITE" id="PS51349">
    <property type="entry name" value="FMN_HYDROXY_ACID_DH_2"/>
    <property type="match status" value="1"/>
</dbReference>
<feature type="binding site" evidence="5">
    <location>
        <begin position="324"/>
        <end position="328"/>
    </location>
    <ligand>
        <name>FMN</name>
        <dbReference type="ChEBI" id="CHEBI:58210"/>
    </ligand>
</feature>
<dbReference type="SUPFAM" id="SSF51395">
    <property type="entry name" value="FMN-linked oxidoreductases"/>
    <property type="match status" value="1"/>
</dbReference>
<organism evidence="7">
    <name type="scientific">Solibacter usitatus (strain Ellin6076)</name>
    <dbReference type="NCBI Taxonomy" id="234267"/>
    <lineage>
        <taxon>Bacteria</taxon>
        <taxon>Pseudomonadati</taxon>
        <taxon>Acidobacteriota</taxon>
        <taxon>Terriglobia</taxon>
        <taxon>Bryobacterales</taxon>
        <taxon>Solibacteraceae</taxon>
        <taxon>Candidatus Solibacter</taxon>
    </lineage>
</organism>
<feature type="binding site" evidence="5">
    <location>
        <position position="291"/>
    </location>
    <ligand>
        <name>FMN</name>
        <dbReference type="ChEBI" id="CHEBI:58210"/>
    </ligand>
</feature>
<evidence type="ECO:0000256" key="3">
    <source>
        <dbReference type="ARBA" id="ARBA00024042"/>
    </source>
</evidence>
<proteinExistence type="inferred from homology"/>
<feature type="binding site" evidence="5">
    <location>
        <position position="296"/>
    </location>
    <ligand>
        <name>glyoxylate</name>
        <dbReference type="ChEBI" id="CHEBI:36655"/>
    </ligand>
</feature>
<name>Q027N8_SOLUE</name>